<feature type="transmembrane region" description="Helical" evidence="11">
    <location>
        <begin position="299"/>
        <end position="324"/>
    </location>
</feature>
<evidence type="ECO:0000256" key="9">
    <source>
        <dbReference type="ARBA" id="ARBA00023201"/>
    </source>
</evidence>
<dbReference type="RefSeq" id="WP_286218907.1">
    <property type="nucleotide sequence ID" value="NZ_AP027729.1"/>
</dbReference>
<evidence type="ECO:0000256" key="11">
    <source>
        <dbReference type="SAM" id="Phobius"/>
    </source>
</evidence>
<keyword evidence="5 11" id="KW-1133">Transmembrane helix</keyword>
<feature type="transmembrane region" description="Helical" evidence="11">
    <location>
        <begin position="80"/>
        <end position="105"/>
    </location>
</feature>
<feature type="transmembrane region" description="Helical" evidence="11">
    <location>
        <begin position="180"/>
        <end position="197"/>
    </location>
</feature>
<evidence type="ECO:0000256" key="8">
    <source>
        <dbReference type="ARBA" id="ARBA00023136"/>
    </source>
</evidence>
<dbReference type="Pfam" id="PF00999">
    <property type="entry name" value="Na_H_Exchanger"/>
    <property type="match status" value="1"/>
</dbReference>
<feature type="domain" description="Cation/H+ exchanger transmembrane" evidence="12">
    <location>
        <begin position="13"/>
        <end position="439"/>
    </location>
</feature>
<protein>
    <submittedName>
        <fullName evidence="13">Peptidase</fullName>
    </submittedName>
</protein>
<dbReference type="InterPro" id="IPR006153">
    <property type="entry name" value="Cation/H_exchanger_TM"/>
</dbReference>
<gene>
    <name evidence="13" type="ORF">GCM10025865_11270</name>
</gene>
<keyword evidence="3" id="KW-1003">Cell membrane</keyword>
<organism evidence="13 14">
    <name type="scientific">Paraoerskovia sediminicola</name>
    <dbReference type="NCBI Taxonomy" id="1138587"/>
    <lineage>
        <taxon>Bacteria</taxon>
        <taxon>Bacillati</taxon>
        <taxon>Actinomycetota</taxon>
        <taxon>Actinomycetes</taxon>
        <taxon>Micrococcales</taxon>
        <taxon>Cellulomonadaceae</taxon>
        <taxon>Paraoerskovia</taxon>
    </lineage>
</organism>
<keyword evidence="9" id="KW-0739">Sodium transport</keyword>
<evidence type="ECO:0000256" key="5">
    <source>
        <dbReference type="ARBA" id="ARBA00022989"/>
    </source>
</evidence>
<dbReference type="PANTHER" id="PTHR10110">
    <property type="entry name" value="SODIUM/HYDROGEN EXCHANGER"/>
    <property type="match status" value="1"/>
</dbReference>
<evidence type="ECO:0000313" key="14">
    <source>
        <dbReference type="Proteomes" id="UP001321475"/>
    </source>
</evidence>
<keyword evidence="4 11" id="KW-0812">Transmembrane</keyword>
<proteinExistence type="predicted"/>
<feature type="transmembrane region" description="Helical" evidence="11">
    <location>
        <begin position="54"/>
        <end position="73"/>
    </location>
</feature>
<evidence type="ECO:0000313" key="13">
    <source>
        <dbReference type="EMBL" id="BDZ41828.1"/>
    </source>
</evidence>
<keyword evidence="8 11" id="KW-0472">Membrane</keyword>
<dbReference type="InterPro" id="IPR018422">
    <property type="entry name" value="Cation/H_exchanger_CPA1"/>
</dbReference>
<feature type="transmembrane region" description="Helical" evidence="11">
    <location>
        <begin position="269"/>
        <end position="287"/>
    </location>
</feature>
<reference evidence="14" key="1">
    <citation type="journal article" date="2019" name="Int. J. Syst. Evol. Microbiol.">
        <title>The Global Catalogue of Microorganisms (GCM) 10K type strain sequencing project: providing services to taxonomists for standard genome sequencing and annotation.</title>
        <authorList>
            <consortium name="The Broad Institute Genomics Platform"/>
            <consortium name="The Broad Institute Genome Sequencing Center for Infectious Disease"/>
            <person name="Wu L."/>
            <person name="Ma J."/>
        </authorList>
    </citation>
    <scope>NUCLEOTIDE SEQUENCE [LARGE SCALE GENOMIC DNA]</scope>
    <source>
        <strain evidence="14">NBRC 108565</strain>
    </source>
</reference>
<feature type="region of interest" description="Disordered" evidence="10">
    <location>
        <begin position="510"/>
        <end position="532"/>
    </location>
</feature>
<dbReference type="EMBL" id="AP027729">
    <property type="protein sequence ID" value="BDZ41828.1"/>
    <property type="molecule type" value="Genomic_DNA"/>
</dbReference>
<accession>A0ABM8G192</accession>
<evidence type="ECO:0000256" key="2">
    <source>
        <dbReference type="ARBA" id="ARBA00022448"/>
    </source>
</evidence>
<keyword evidence="14" id="KW-1185">Reference proteome</keyword>
<sequence length="588" mass="61329">MDYALMALGGVLVIVAVTVLAPRAGVAAPLVLVAVGIAASFVPGVPSVDLSPEVILAGVLPPLLYSTAVSMPTMEFRRDFAAISGLSVVLVVLSSVAVGFLLWWLIPGIPLAIAIALGAVISPTDAVATSIVKKLGVSPRVVAVLEGESLLNDASALVLLRSAVAATAVSVTLLGVAWDFVLAVVIAVAIGVLVGMLNLRVRHAVRNEAASTAVSFVAPFIAYLPAEHLGASGLVAAVTAGIVTGRGAAKYLRPQDRIAERSNWGTVNLLLEGGVFLLVGLELVATVTDVGSEAGGPWAAVRIGALAAVAIVVLRAGYVAVLLLRARQTRRRGEALREQLPAFKERLRTSEASPERIEQAKRRVRRKIADIDYVAGARLGWREGTVLVWAGMRGAVTVAAAQTLPLDTPQRPFLLLVAFVVAIGTLFVQGGTLGPVVRWLGVGGADAGAAEERTALLGLMQQAAFGELKDAAARRGLPGDARDLDGGERRAFDPRAVERVRAIVAKKRALEGSEGSDDERSTGDAVQRGPWGPEVTAEFHDLRLRVIEAQRAALLDARSLGTYSSSALQSALDLLDADQISLELRGGS</sequence>
<evidence type="ECO:0000256" key="6">
    <source>
        <dbReference type="ARBA" id="ARBA00023053"/>
    </source>
</evidence>
<name>A0ABM8G192_9CELL</name>
<dbReference type="Proteomes" id="UP001321475">
    <property type="component" value="Chromosome"/>
</dbReference>
<evidence type="ECO:0000259" key="12">
    <source>
        <dbReference type="Pfam" id="PF00999"/>
    </source>
</evidence>
<comment type="subcellular location">
    <subcellularLocation>
        <location evidence="1">Cell membrane</location>
        <topology evidence="1">Multi-pass membrane protein</topology>
    </subcellularLocation>
</comment>
<evidence type="ECO:0000256" key="7">
    <source>
        <dbReference type="ARBA" id="ARBA00023065"/>
    </source>
</evidence>
<keyword evidence="7" id="KW-0406">Ion transport</keyword>
<evidence type="ECO:0000256" key="1">
    <source>
        <dbReference type="ARBA" id="ARBA00004651"/>
    </source>
</evidence>
<feature type="transmembrane region" description="Helical" evidence="11">
    <location>
        <begin position="413"/>
        <end position="431"/>
    </location>
</feature>
<evidence type="ECO:0000256" key="4">
    <source>
        <dbReference type="ARBA" id="ARBA00022692"/>
    </source>
</evidence>
<keyword evidence="2" id="KW-0813">Transport</keyword>
<evidence type="ECO:0000256" key="10">
    <source>
        <dbReference type="SAM" id="MobiDB-lite"/>
    </source>
</evidence>
<feature type="transmembrane region" description="Helical" evidence="11">
    <location>
        <begin position="232"/>
        <end position="249"/>
    </location>
</feature>
<dbReference type="PANTHER" id="PTHR10110:SF86">
    <property type="entry name" value="SODIUM_HYDROGEN EXCHANGER 7"/>
    <property type="match status" value="1"/>
</dbReference>
<evidence type="ECO:0000256" key="3">
    <source>
        <dbReference type="ARBA" id="ARBA00022475"/>
    </source>
</evidence>
<dbReference type="Gene3D" id="6.10.140.1330">
    <property type="match status" value="1"/>
</dbReference>
<feature type="transmembrane region" description="Helical" evidence="11">
    <location>
        <begin position="111"/>
        <end position="132"/>
    </location>
</feature>
<keyword evidence="6" id="KW-0915">Sodium</keyword>